<dbReference type="PANTHER" id="PTHR43404">
    <property type="entry name" value="LIPOPOLYSACCHARIDE CHOLINEPHOSPHOTRANSFERASE LICD"/>
    <property type="match status" value="1"/>
</dbReference>
<keyword evidence="3" id="KW-1185">Reference proteome</keyword>
<protein>
    <submittedName>
        <fullName evidence="2">Phosphorylcholine transferase LicD</fullName>
    </submittedName>
</protein>
<reference evidence="3" key="1">
    <citation type="journal article" date="2019" name="Int. J. Syst. Evol. Microbiol.">
        <title>The Global Catalogue of Microorganisms (GCM) 10K type strain sequencing project: providing services to taxonomists for standard genome sequencing and annotation.</title>
        <authorList>
            <consortium name="The Broad Institute Genomics Platform"/>
            <consortium name="The Broad Institute Genome Sequencing Center for Infectious Disease"/>
            <person name="Wu L."/>
            <person name="Ma J."/>
        </authorList>
    </citation>
    <scope>NUCLEOTIDE SEQUENCE [LARGE SCALE GENOMIC DNA]</scope>
    <source>
        <strain evidence="3">CCM 8903</strain>
    </source>
</reference>
<evidence type="ECO:0000313" key="3">
    <source>
        <dbReference type="Proteomes" id="UP001597252"/>
    </source>
</evidence>
<sequence length="294" mass="33693">MTVIKDLSQATPAQMQALQAKELEILKYLKQVCDANGLSFFLAGGSCIGALRHHGFIPWDDDVDVFMMREDYERLARDWSKLSPNPQYELCRSDATHNYRHAAMTLNDSETTFINFRTADQDVNQGIGIDILPMDRLATSAFARFKQRANAVIFSIYINQRLPDHQGKLLRMLTGLPLALVKSPKRRYQLWHHAEARMIKPSLKASPAAVELVTGLKAIMRPLDAAWFEQTQLVPFEDTQMPVPIGYDQYLTLIFGDYMSFPPKSDQKAKHHTAIIDTERSYREYKGQYYLVED</sequence>
<dbReference type="InterPro" id="IPR007074">
    <property type="entry name" value="LicD/FKTN/FKRP_NTP_transf"/>
</dbReference>
<evidence type="ECO:0000313" key="2">
    <source>
        <dbReference type="EMBL" id="MFD1484001.1"/>
    </source>
</evidence>
<dbReference type="Proteomes" id="UP001597252">
    <property type="component" value="Unassembled WGS sequence"/>
</dbReference>
<dbReference type="Pfam" id="PF04991">
    <property type="entry name" value="LicD"/>
    <property type="match status" value="1"/>
</dbReference>
<proteinExistence type="predicted"/>
<feature type="domain" description="LicD/FKTN/FKRP nucleotidyltransferase" evidence="1">
    <location>
        <begin position="33"/>
        <end position="256"/>
    </location>
</feature>
<dbReference type="GO" id="GO:0016740">
    <property type="term" value="F:transferase activity"/>
    <property type="evidence" value="ECO:0007669"/>
    <property type="project" value="UniProtKB-KW"/>
</dbReference>
<organism evidence="2 3">
    <name type="scientific">Lacticaseibacillus baoqingensis</name>
    <dbReference type="NCBI Taxonomy" id="2486013"/>
    <lineage>
        <taxon>Bacteria</taxon>
        <taxon>Bacillati</taxon>
        <taxon>Bacillota</taxon>
        <taxon>Bacilli</taxon>
        <taxon>Lactobacillales</taxon>
        <taxon>Lactobacillaceae</taxon>
        <taxon>Lacticaseibacillus</taxon>
    </lineage>
</organism>
<evidence type="ECO:0000259" key="1">
    <source>
        <dbReference type="Pfam" id="PF04991"/>
    </source>
</evidence>
<dbReference type="EMBL" id="JBHTON010000004">
    <property type="protein sequence ID" value="MFD1484001.1"/>
    <property type="molecule type" value="Genomic_DNA"/>
</dbReference>
<name>A0ABW4E5L1_9LACO</name>
<dbReference type="InterPro" id="IPR052942">
    <property type="entry name" value="LPS_cholinephosphotransferase"/>
</dbReference>
<accession>A0ABW4E5L1</accession>
<dbReference type="PANTHER" id="PTHR43404:SF2">
    <property type="entry name" value="LIPOPOLYSACCHARIDE CHOLINEPHOSPHOTRANSFERASE LICD"/>
    <property type="match status" value="1"/>
</dbReference>
<dbReference type="RefSeq" id="WP_125749607.1">
    <property type="nucleotide sequence ID" value="NZ_JBHTON010000004.1"/>
</dbReference>
<comment type="caution">
    <text evidence="2">The sequence shown here is derived from an EMBL/GenBank/DDBJ whole genome shotgun (WGS) entry which is preliminary data.</text>
</comment>
<keyword evidence="2" id="KW-0808">Transferase</keyword>
<gene>
    <name evidence="2" type="ORF">ACFQ5J_01890</name>
</gene>